<comment type="caution">
    <text evidence="3">The sequence shown here is derived from an EMBL/GenBank/DDBJ whole genome shotgun (WGS) entry which is preliminary data.</text>
</comment>
<evidence type="ECO:0000259" key="2">
    <source>
        <dbReference type="Pfam" id="PF01012"/>
    </source>
</evidence>
<dbReference type="GO" id="GO:0009055">
    <property type="term" value="F:electron transfer activity"/>
    <property type="evidence" value="ECO:0007669"/>
    <property type="project" value="InterPro"/>
</dbReference>
<dbReference type="PANTHER" id="PTHR43153">
    <property type="entry name" value="ELECTRON TRANSFER FLAVOPROTEIN ALPHA"/>
    <property type="match status" value="1"/>
</dbReference>
<dbReference type="InterPro" id="IPR014730">
    <property type="entry name" value="ETF_a/b_N"/>
</dbReference>
<reference evidence="3" key="1">
    <citation type="journal article" date="2014" name="Front. Microbiol.">
        <title>High frequency of phylogenetically diverse reductive dehalogenase-homologous genes in deep subseafloor sedimentary metagenomes.</title>
        <authorList>
            <person name="Kawai M."/>
            <person name="Futagami T."/>
            <person name="Toyoda A."/>
            <person name="Takaki Y."/>
            <person name="Nishi S."/>
            <person name="Hori S."/>
            <person name="Arai W."/>
            <person name="Tsubouchi T."/>
            <person name="Morono Y."/>
            <person name="Uchiyama I."/>
            <person name="Ito T."/>
            <person name="Fujiyama A."/>
            <person name="Inagaki F."/>
            <person name="Takami H."/>
        </authorList>
    </citation>
    <scope>NUCLEOTIDE SEQUENCE</scope>
    <source>
        <strain evidence="3">Expedition CK06-06</strain>
    </source>
</reference>
<gene>
    <name evidence="3" type="ORF">S03H2_06063</name>
</gene>
<dbReference type="InterPro" id="IPR014729">
    <property type="entry name" value="Rossmann-like_a/b/a_fold"/>
</dbReference>
<dbReference type="GO" id="GO:0033539">
    <property type="term" value="P:fatty acid beta-oxidation using acyl-CoA dehydrogenase"/>
    <property type="evidence" value="ECO:0007669"/>
    <property type="project" value="TreeGrafter"/>
</dbReference>
<dbReference type="PANTHER" id="PTHR43153:SF1">
    <property type="entry name" value="ELECTRON TRANSFER FLAVOPROTEIN SUBUNIT ALPHA, MITOCHONDRIAL"/>
    <property type="match status" value="1"/>
</dbReference>
<dbReference type="InterPro" id="IPR001308">
    <property type="entry name" value="ETF_a/FixB"/>
</dbReference>
<accession>X1EBK9</accession>
<dbReference type="SUPFAM" id="SSF52402">
    <property type="entry name" value="Adenine nucleotide alpha hydrolases-like"/>
    <property type="match status" value="1"/>
</dbReference>
<organism evidence="3">
    <name type="scientific">marine sediment metagenome</name>
    <dbReference type="NCBI Taxonomy" id="412755"/>
    <lineage>
        <taxon>unclassified sequences</taxon>
        <taxon>metagenomes</taxon>
        <taxon>ecological metagenomes</taxon>
    </lineage>
</organism>
<dbReference type="Gene3D" id="3.40.50.620">
    <property type="entry name" value="HUPs"/>
    <property type="match status" value="1"/>
</dbReference>
<evidence type="ECO:0000256" key="1">
    <source>
        <dbReference type="ARBA" id="ARBA00005817"/>
    </source>
</evidence>
<dbReference type="AlphaFoldDB" id="X1EBK9"/>
<sequence length="109" mass="11348">MDSHKGVLVCGEIAEGKLAPITIELLGVGRKLANELGEDLSALLMGSKAGGLGQEVIAYGADKVYVAEDSLLDNYNSDAYTQVAADLCLKELPSIMLLGHTDVGCDLAP</sequence>
<proteinExistence type="inferred from homology"/>
<protein>
    <recommendedName>
        <fullName evidence="2">Electron transfer flavoprotein alpha/beta-subunit N-terminal domain-containing protein</fullName>
    </recommendedName>
</protein>
<name>X1EBK9_9ZZZZ</name>
<feature type="domain" description="Electron transfer flavoprotein alpha/beta-subunit N-terminal" evidence="2">
    <location>
        <begin position="7"/>
        <end position="109"/>
    </location>
</feature>
<dbReference type="GO" id="GO:0050660">
    <property type="term" value="F:flavin adenine dinucleotide binding"/>
    <property type="evidence" value="ECO:0007669"/>
    <property type="project" value="InterPro"/>
</dbReference>
<evidence type="ECO:0000313" key="3">
    <source>
        <dbReference type="EMBL" id="GAH29972.1"/>
    </source>
</evidence>
<dbReference type="EMBL" id="BARU01002601">
    <property type="protein sequence ID" value="GAH29972.1"/>
    <property type="molecule type" value="Genomic_DNA"/>
</dbReference>
<comment type="similarity">
    <text evidence="1">Belongs to the ETF alpha-subunit/FixB family.</text>
</comment>
<dbReference type="Pfam" id="PF01012">
    <property type="entry name" value="ETF"/>
    <property type="match status" value="1"/>
</dbReference>